<reference evidence="2" key="1">
    <citation type="journal article" date="2006" name="PLoS Biol.">
        <title>Macronuclear genome sequence of the ciliate Tetrahymena thermophila, a model eukaryote.</title>
        <authorList>
            <person name="Eisen J.A."/>
            <person name="Coyne R.S."/>
            <person name="Wu M."/>
            <person name="Wu D."/>
            <person name="Thiagarajan M."/>
            <person name="Wortman J.R."/>
            <person name="Badger J.H."/>
            <person name="Ren Q."/>
            <person name="Amedeo P."/>
            <person name="Jones K.M."/>
            <person name="Tallon L.J."/>
            <person name="Delcher A.L."/>
            <person name="Salzberg S.L."/>
            <person name="Silva J.C."/>
            <person name="Haas B.J."/>
            <person name="Majoros W.H."/>
            <person name="Farzad M."/>
            <person name="Carlton J.M."/>
            <person name="Smith R.K. Jr."/>
            <person name="Garg J."/>
            <person name="Pearlman R.E."/>
            <person name="Karrer K.M."/>
            <person name="Sun L."/>
            <person name="Manning G."/>
            <person name="Elde N.C."/>
            <person name="Turkewitz A.P."/>
            <person name="Asai D.J."/>
            <person name="Wilkes D.E."/>
            <person name="Wang Y."/>
            <person name="Cai H."/>
            <person name="Collins K."/>
            <person name="Stewart B.A."/>
            <person name="Lee S.R."/>
            <person name="Wilamowska K."/>
            <person name="Weinberg Z."/>
            <person name="Ruzzo W.L."/>
            <person name="Wloga D."/>
            <person name="Gaertig J."/>
            <person name="Frankel J."/>
            <person name="Tsao C.-C."/>
            <person name="Gorovsky M.A."/>
            <person name="Keeling P.J."/>
            <person name="Waller R.F."/>
            <person name="Patron N.J."/>
            <person name="Cherry J.M."/>
            <person name="Stover N.A."/>
            <person name="Krieger C.J."/>
            <person name="del Toro C."/>
            <person name="Ryder H.F."/>
            <person name="Williamson S.C."/>
            <person name="Barbeau R.A."/>
            <person name="Hamilton E.P."/>
            <person name="Orias E."/>
        </authorList>
    </citation>
    <scope>NUCLEOTIDE SEQUENCE [LARGE SCALE GENOMIC DNA]</scope>
    <source>
        <strain evidence="2">SB210</strain>
    </source>
</reference>
<name>W7XCH5_TETTS</name>
<dbReference type="KEGG" id="tet:TTHERM_000191889"/>
<gene>
    <name evidence="1" type="ORF">TTHERM_000191889</name>
</gene>
<dbReference type="RefSeq" id="XP_012653236.1">
    <property type="nucleotide sequence ID" value="XM_012797782.1"/>
</dbReference>
<dbReference type="InParanoid" id="W7XCH5"/>
<dbReference type="EMBL" id="GG662693">
    <property type="protein sequence ID" value="EWS74263.1"/>
    <property type="molecule type" value="Genomic_DNA"/>
</dbReference>
<proteinExistence type="predicted"/>
<keyword evidence="2" id="KW-1185">Reference proteome</keyword>
<evidence type="ECO:0000313" key="1">
    <source>
        <dbReference type="EMBL" id="EWS74263.1"/>
    </source>
</evidence>
<protein>
    <submittedName>
        <fullName evidence="1">Uncharacterized protein</fullName>
    </submittedName>
</protein>
<dbReference type="AlphaFoldDB" id="W7XCH5"/>
<evidence type="ECO:0000313" key="2">
    <source>
        <dbReference type="Proteomes" id="UP000009168"/>
    </source>
</evidence>
<dbReference type="GeneID" id="24437740"/>
<organism evidence="1 2">
    <name type="scientific">Tetrahymena thermophila (strain SB210)</name>
    <dbReference type="NCBI Taxonomy" id="312017"/>
    <lineage>
        <taxon>Eukaryota</taxon>
        <taxon>Sar</taxon>
        <taxon>Alveolata</taxon>
        <taxon>Ciliophora</taxon>
        <taxon>Intramacronucleata</taxon>
        <taxon>Oligohymenophorea</taxon>
        <taxon>Hymenostomatida</taxon>
        <taxon>Tetrahymenina</taxon>
        <taxon>Tetrahymenidae</taxon>
        <taxon>Tetrahymena</taxon>
    </lineage>
</organism>
<accession>W7XCH5</accession>
<dbReference type="Proteomes" id="UP000009168">
    <property type="component" value="Unassembled WGS sequence"/>
</dbReference>
<sequence length="118" mass="14315">MWAYFAFKGTSWIKFLLTDLINQLFEIFEICQHDLQIQKQQLNNSQGSILVSLFYFQFRYRPQIQSHYFITHPFLSFFFCIVPSIARTSTLLTNFTDCQIQNKFKSHFFMHQFYVIIE</sequence>